<dbReference type="InterPro" id="IPR012338">
    <property type="entry name" value="Beta-lactam/transpept-like"/>
</dbReference>
<dbReference type="EMBL" id="BSUO01000001">
    <property type="protein sequence ID" value="GMA39221.1"/>
    <property type="molecule type" value="Genomic_DNA"/>
</dbReference>
<dbReference type="PROSITE" id="PS51257">
    <property type="entry name" value="PROKAR_LIPOPROTEIN"/>
    <property type="match status" value="1"/>
</dbReference>
<accession>A0ABQ6INA6</accession>
<name>A0ABQ6INA6_9MICO</name>
<protein>
    <recommendedName>
        <fullName evidence="4">Beta-lactamase class A</fullName>
    </recommendedName>
</protein>
<evidence type="ECO:0008006" key="4">
    <source>
        <dbReference type="Google" id="ProtNLM"/>
    </source>
</evidence>
<dbReference type="Gene3D" id="3.40.710.10">
    <property type="entry name" value="DD-peptidase/beta-lactamase superfamily"/>
    <property type="match status" value="1"/>
</dbReference>
<feature type="chain" id="PRO_5045238007" description="Beta-lactamase class A" evidence="1">
    <location>
        <begin position="22"/>
        <end position="299"/>
    </location>
</feature>
<dbReference type="Proteomes" id="UP001157126">
    <property type="component" value="Unassembled WGS sequence"/>
</dbReference>
<dbReference type="SUPFAM" id="SSF56601">
    <property type="entry name" value="beta-lactamase/transpeptidase-like"/>
    <property type="match status" value="1"/>
</dbReference>
<keyword evidence="3" id="KW-1185">Reference proteome</keyword>
<sequence>MAHRRSARSAVGLLMTGACLALTGCNGIPPEPFVVARAASSTPQPPAPVTAEALRPAFDAFAGQHPGGLALAWAPVGEPERVQMLGQTRDLDAWSTIKVPIAVAAAANASNERAMIRVETHTRAAIRRSDNQAATALWRSLGAASAAQDKTEAVLRAGGDERTQAAEDATGRQRGFGRTVWLLEDSARFASMLPCLPDTEFVLADMEKIDPDQQWGIGALEASTRFKGGWGPSDHGYLARQLGIVDSASGQVAVAVAVQPEDGRHATAAATASASVTWLVGRLGPADSGVCAAAAPTAG</sequence>
<evidence type="ECO:0000256" key="1">
    <source>
        <dbReference type="SAM" id="SignalP"/>
    </source>
</evidence>
<evidence type="ECO:0000313" key="3">
    <source>
        <dbReference type="Proteomes" id="UP001157126"/>
    </source>
</evidence>
<organism evidence="2 3">
    <name type="scientific">Mobilicoccus caccae</name>
    <dbReference type="NCBI Taxonomy" id="1859295"/>
    <lineage>
        <taxon>Bacteria</taxon>
        <taxon>Bacillati</taxon>
        <taxon>Actinomycetota</taxon>
        <taxon>Actinomycetes</taxon>
        <taxon>Micrococcales</taxon>
        <taxon>Dermatophilaceae</taxon>
        <taxon>Mobilicoccus</taxon>
    </lineage>
</organism>
<keyword evidence="1" id="KW-0732">Signal</keyword>
<reference evidence="3" key="1">
    <citation type="journal article" date="2019" name="Int. J. Syst. Evol. Microbiol.">
        <title>The Global Catalogue of Microorganisms (GCM) 10K type strain sequencing project: providing services to taxonomists for standard genome sequencing and annotation.</title>
        <authorList>
            <consortium name="The Broad Institute Genomics Platform"/>
            <consortium name="The Broad Institute Genome Sequencing Center for Infectious Disease"/>
            <person name="Wu L."/>
            <person name="Ma J."/>
        </authorList>
    </citation>
    <scope>NUCLEOTIDE SEQUENCE [LARGE SCALE GENOMIC DNA]</scope>
    <source>
        <strain evidence="3">NBRC 113072</strain>
    </source>
</reference>
<gene>
    <name evidence="2" type="ORF">GCM10025883_12660</name>
</gene>
<feature type="signal peptide" evidence="1">
    <location>
        <begin position="1"/>
        <end position="21"/>
    </location>
</feature>
<comment type="caution">
    <text evidence="2">The sequence shown here is derived from an EMBL/GenBank/DDBJ whole genome shotgun (WGS) entry which is preliminary data.</text>
</comment>
<proteinExistence type="predicted"/>
<evidence type="ECO:0000313" key="2">
    <source>
        <dbReference type="EMBL" id="GMA39221.1"/>
    </source>
</evidence>